<dbReference type="PROSITE" id="PS50043">
    <property type="entry name" value="HTH_LUXR_2"/>
    <property type="match status" value="1"/>
</dbReference>
<dbReference type="InterPro" id="IPR036388">
    <property type="entry name" value="WH-like_DNA-bd_sf"/>
</dbReference>
<dbReference type="Gene3D" id="1.10.10.10">
    <property type="entry name" value="Winged helix-like DNA-binding domain superfamily/Winged helix DNA-binding domain"/>
    <property type="match status" value="1"/>
</dbReference>
<dbReference type="CDD" id="cd06170">
    <property type="entry name" value="LuxR_C_like"/>
    <property type="match status" value="1"/>
</dbReference>
<name>A0ABR9S8V6_9BURK</name>
<dbReference type="InterPro" id="IPR016032">
    <property type="entry name" value="Sig_transdc_resp-reg_C-effctor"/>
</dbReference>
<dbReference type="Proteomes" id="UP000806285">
    <property type="component" value="Unassembled WGS sequence"/>
</dbReference>
<gene>
    <name evidence="2" type="ORF">IM787_19910</name>
</gene>
<proteinExistence type="predicted"/>
<dbReference type="SMART" id="SM00421">
    <property type="entry name" value="HTH_LUXR"/>
    <property type="match status" value="1"/>
</dbReference>
<feature type="domain" description="HTH luxR-type" evidence="1">
    <location>
        <begin position="317"/>
        <end position="382"/>
    </location>
</feature>
<dbReference type="RefSeq" id="WP_193678470.1">
    <property type="nucleotide sequence ID" value="NZ_JADDIV010000006.1"/>
</dbReference>
<reference evidence="2 3" key="1">
    <citation type="submission" date="2020-10" db="EMBL/GenBank/DDBJ databases">
        <title>Ramlibacter sp. HM2 16S ribosomal RNA gene Genome sequencing and assembly.</title>
        <authorList>
            <person name="Kang M."/>
        </authorList>
    </citation>
    <scope>NUCLEOTIDE SEQUENCE [LARGE SCALE GENOMIC DNA]</scope>
    <source>
        <strain evidence="2 3">HM2</strain>
    </source>
</reference>
<evidence type="ECO:0000259" key="1">
    <source>
        <dbReference type="PROSITE" id="PS50043"/>
    </source>
</evidence>
<organism evidence="2 3">
    <name type="scientific">Ramlibacter pallidus</name>
    <dbReference type="NCBI Taxonomy" id="2780087"/>
    <lineage>
        <taxon>Bacteria</taxon>
        <taxon>Pseudomonadati</taxon>
        <taxon>Pseudomonadota</taxon>
        <taxon>Betaproteobacteria</taxon>
        <taxon>Burkholderiales</taxon>
        <taxon>Comamonadaceae</taxon>
        <taxon>Ramlibacter</taxon>
    </lineage>
</organism>
<protein>
    <recommendedName>
        <fullName evidence="1">HTH luxR-type domain-containing protein</fullName>
    </recommendedName>
</protein>
<dbReference type="SUPFAM" id="SSF46894">
    <property type="entry name" value="C-terminal effector domain of the bipartite response regulators"/>
    <property type="match status" value="1"/>
</dbReference>
<sequence length="388" mass="43576">MDLSEQSFQKFIGLVYEAAEDPGRWKALYQELQAALDVKSIHMLALDKRHGTLSYSDGANLPVQGELAYMQHYRFIDPRLPVILERPLGEWTHCHEILTDDEVARHPFYQEFLIPYDRRYMSGCKLADTPDATVIFVTLTGQAEGPLSTDRHAFLERLMPHLRRACRIGIQNFVYSSQALVGHLLVNKLRQPVILMTPGGDVIHTNEAAQDLLRSTSIVRVEAGRLQLPRRQLDALLRRCAELEQSLKMGPHAQAQAASQASQFASLQLQEEGGRESVYAFFTVLSPQAALGTFGLRPVVMLLFYHPRSAPAIDSGLLYAVFGLTPAECRIATLLAEGLSLKQIAQAQGTQHETVRKQLRSIYQKTATNRQPELIRLLLHLPHNAVQQ</sequence>
<dbReference type="EMBL" id="JADDIV010000006">
    <property type="protein sequence ID" value="MBE7369839.1"/>
    <property type="molecule type" value="Genomic_DNA"/>
</dbReference>
<dbReference type="InterPro" id="IPR000792">
    <property type="entry name" value="Tscrpt_reg_LuxR_C"/>
</dbReference>
<comment type="caution">
    <text evidence="2">The sequence shown here is derived from an EMBL/GenBank/DDBJ whole genome shotgun (WGS) entry which is preliminary data.</text>
</comment>
<dbReference type="Pfam" id="PF00196">
    <property type="entry name" value="GerE"/>
    <property type="match status" value="1"/>
</dbReference>
<keyword evidence="3" id="KW-1185">Reference proteome</keyword>
<evidence type="ECO:0000313" key="3">
    <source>
        <dbReference type="Proteomes" id="UP000806285"/>
    </source>
</evidence>
<accession>A0ABR9S8V6</accession>
<evidence type="ECO:0000313" key="2">
    <source>
        <dbReference type="EMBL" id="MBE7369839.1"/>
    </source>
</evidence>